<feature type="region of interest" description="Disordered" evidence="1">
    <location>
        <begin position="370"/>
        <end position="390"/>
    </location>
</feature>
<sequence>MHSGISVQTLHVIREFDKFFSTIDYPHSIHRRVGNFRSHNDWKAAQLRLFLLYLALPFLLFFSECFPPLLIYHFSLYSIYIRTLCYFNNRKHVYDARLFIEAHLHRFSEFYKNAKELLSTHCNMHLWQQVIHHGSLTATSMFGSESCLHGLYKLAHGTRHVGGQIAYWYTIHRSIHSMSIKNQPTAIRHPHFMNGYIDERIIKKYKQQFDHEFFLTFSCSSSDRSVVFRSRYKTGLVVYHSLSHSFRKQSSSFNLLVTESLEKCLQSPFLKAMLLNELYQLHLHHINIALHLNIDLHRNINLHLNVHLHFNINLHLFINRLIKQSTTYLHLNINHPAKQRTNYFGPVRASLVQNQPRTITSSYSQHRASPYTVNSSRMNRRQGGMSRPQLDTFTPKSVYQTKRIDGFHRCLFLLSFLNICSSYLTRPKMSQRLILIVVLVCIAPLSIAGGGKAQSSYQNKAPSLIEKLTKLMEQREEKLFQKLTVFESIICSLKIRCKHVDASAWTNPVHAIVCP</sequence>
<evidence type="ECO:0000256" key="2">
    <source>
        <dbReference type="SAM" id="Phobius"/>
    </source>
</evidence>
<feature type="transmembrane region" description="Helical" evidence="2">
    <location>
        <begin position="45"/>
        <end position="63"/>
    </location>
</feature>
<comment type="caution">
    <text evidence="3">The sequence shown here is derived from an EMBL/GenBank/DDBJ whole genome shotgun (WGS) entry which is preliminary data.</text>
</comment>
<name>A0A816R3M8_9BILA</name>
<dbReference type="EMBL" id="CAJNRF010005241">
    <property type="protein sequence ID" value="CAF2069171.1"/>
    <property type="molecule type" value="Genomic_DNA"/>
</dbReference>
<gene>
    <name evidence="3" type="ORF">WKI299_LOCUS13842</name>
</gene>
<feature type="non-terminal residue" evidence="3">
    <location>
        <position position="1"/>
    </location>
</feature>
<feature type="transmembrane region" description="Helical" evidence="2">
    <location>
        <begin position="430"/>
        <end position="450"/>
    </location>
</feature>
<proteinExistence type="predicted"/>
<organism evidence="3 4">
    <name type="scientific">Rotaria magnacalcarata</name>
    <dbReference type="NCBI Taxonomy" id="392030"/>
    <lineage>
        <taxon>Eukaryota</taxon>
        <taxon>Metazoa</taxon>
        <taxon>Spiralia</taxon>
        <taxon>Gnathifera</taxon>
        <taxon>Rotifera</taxon>
        <taxon>Eurotatoria</taxon>
        <taxon>Bdelloidea</taxon>
        <taxon>Philodinida</taxon>
        <taxon>Philodinidae</taxon>
        <taxon>Rotaria</taxon>
    </lineage>
</organism>
<reference evidence="3" key="1">
    <citation type="submission" date="2021-02" db="EMBL/GenBank/DDBJ databases">
        <authorList>
            <person name="Nowell W R."/>
        </authorList>
    </citation>
    <scope>NUCLEOTIDE SEQUENCE</scope>
</reference>
<keyword evidence="2" id="KW-0472">Membrane</keyword>
<accession>A0A816R3M8</accession>
<dbReference type="Proteomes" id="UP000663856">
    <property type="component" value="Unassembled WGS sequence"/>
</dbReference>
<keyword evidence="2" id="KW-1133">Transmembrane helix</keyword>
<keyword evidence="2" id="KW-0812">Transmembrane</keyword>
<evidence type="ECO:0000256" key="1">
    <source>
        <dbReference type="SAM" id="MobiDB-lite"/>
    </source>
</evidence>
<evidence type="ECO:0000313" key="4">
    <source>
        <dbReference type="Proteomes" id="UP000663856"/>
    </source>
</evidence>
<dbReference type="AlphaFoldDB" id="A0A816R3M8"/>
<evidence type="ECO:0000313" key="3">
    <source>
        <dbReference type="EMBL" id="CAF2069171.1"/>
    </source>
</evidence>
<protein>
    <submittedName>
        <fullName evidence="3">Uncharacterized protein</fullName>
    </submittedName>
</protein>